<reference evidence="2 3" key="1">
    <citation type="submission" date="2020-01" db="EMBL/GenBank/DDBJ databases">
        <title>Ponticoccus aerotolerans gen. nov., sp. nov., an anaerobic bacterium and proposal of Ponticoccusceae fam. nov., Ponticoccusles ord. nov. and Ponticoccuse classis nov. in the phylum Kiritimatiellaeota.</title>
        <authorList>
            <person name="Zhou L.Y."/>
            <person name="Du Z.J."/>
        </authorList>
    </citation>
    <scope>NUCLEOTIDE SEQUENCE [LARGE SCALE GENOMIC DNA]</scope>
    <source>
        <strain evidence="2 3">S-5007</strain>
    </source>
</reference>
<gene>
    <name evidence="2" type="ORF">GT409_07340</name>
</gene>
<evidence type="ECO:0000313" key="3">
    <source>
        <dbReference type="Proteomes" id="UP000464954"/>
    </source>
</evidence>
<organism evidence="2 3">
    <name type="scientific">Tichowtungia aerotolerans</name>
    <dbReference type="NCBI Taxonomy" id="2697043"/>
    <lineage>
        <taxon>Bacteria</taxon>
        <taxon>Pseudomonadati</taxon>
        <taxon>Kiritimatiellota</taxon>
        <taxon>Tichowtungiia</taxon>
        <taxon>Tichowtungiales</taxon>
        <taxon>Tichowtungiaceae</taxon>
        <taxon>Tichowtungia</taxon>
    </lineage>
</organism>
<dbReference type="Proteomes" id="UP000464954">
    <property type="component" value="Chromosome"/>
</dbReference>
<dbReference type="KEGG" id="taer:GT409_07340"/>
<dbReference type="RefSeq" id="WP_160628441.1">
    <property type="nucleotide sequence ID" value="NZ_CP047593.1"/>
</dbReference>
<dbReference type="EMBL" id="CP047593">
    <property type="protein sequence ID" value="QHI69270.1"/>
    <property type="molecule type" value="Genomic_DNA"/>
</dbReference>
<keyword evidence="3" id="KW-1185">Reference proteome</keyword>
<keyword evidence="1" id="KW-0472">Membrane</keyword>
<keyword evidence="1" id="KW-1133">Transmembrane helix</keyword>
<sequence>MAVMGDRVPMFKLRPYHSLLIAALFFAIVGGLLSAYFMVEDAYESEARRGLFSLIVTGILVLILVIAAFSRYRFSHLKHHRPGYKRG</sequence>
<feature type="transmembrane region" description="Helical" evidence="1">
    <location>
        <begin position="20"/>
        <end position="39"/>
    </location>
</feature>
<proteinExistence type="predicted"/>
<protein>
    <submittedName>
        <fullName evidence="2">Uncharacterized protein</fullName>
    </submittedName>
</protein>
<evidence type="ECO:0000313" key="2">
    <source>
        <dbReference type="EMBL" id="QHI69270.1"/>
    </source>
</evidence>
<evidence type="ECO:0000256" key="1">
    <source>
        <dbReference type="SAM" id="Phobius"/>
    </source>
</evidence>
<feature type="transmembrane region" description="Helical" evidence="1">
    <location>
        <begin position="51"/>
        <end position="72"/>
    </location>
</feature>
<dbReference type="AlphaFoldDB" id="A0A6P1M3T7"/>
<accession>A0A6P1M3T7</accession>
<name>A0A6P1M3T7_9BACT</name>
<keyword evidence="1" id="KW-0812">Transmembrane</keyword>